<evidence type="ECO:0000313" key="2">
    <source>
        <dbReference type="EMBL" id="AOT24264.1"/>
    </source>
</evidence>
<evidence type="ECO:0008006" key="4">
    <source>
        <dbReference type="Google" id="ProtNLM"/>
    </source>
</evidence>
<evidence type="ECO:0000256" key="1">
    <source>
        <dbReference type="SAM" id="Phobius"/>
    </source>
</evidence>
<organism evidence="2 3">
    <name type="scientific">Propionibacterium phage Anatole</name>
    <dbReference type="NCBI Taxonomy" id="1897531"/>
    <lineage>
        <taxon>Viruses</taxon>
        <taxon>Duplodnaviria</taxon>
        <taxon>Heunggongvirae</taxon>
        <taxon>Uroviricota</taxon>
        <taxon>Caudoviricetes</taxon>
        <taxon>Anatolevirus</taxon>
        <taxon>Anatolevirus anatole</taxon>
    </lineage>
</organism>
<gene>
    <name evidence="2" type="primary">25</name>
    <name evidence="2" type="ORF">ANATOLE_25</name>
</gene>
<dbReference type="Proteomes" id="UP000223795">
    <property type="component" value="Segment"/>
</dbReference>
<protein>
    <recommendedName>
        <fullName evidence="4">Holin</fullName>
    </recommendedName>
</protein>
<proteinExistence type="predicted"/>
<keyword evidence="1" id="KW-1133">Transmembrane helix</keyword>
<keyword evidence="3" id="KW-1185">Reference proteome</keyword>
<dbReference type="RefSeq" id="YP_009596773.1">
    <property type="nucleotide sequence ID" value="NC_041890.1"/>
</dbReference>
<sequence length="91" mass="9305">MSTTLVALISVPGILALTNLIKSLGVPGKWSALVAVLLGVGLNVANYLLHDAGLWQAAQQGLIMGLGAAGLWDVTKTDSPGELPKRAEGNS</sequence>
<dbReference type="OrthoDB" id="35113at10239"/>
<keyword evidence="1" id="KW-0812">Transmembrane</keyword>
<feature type="transmembrane region" description="Helical" evidence="1">
    <location>
        <begin position="32"/>
        <end position="49"/>
    </location>
</feature>
<name>A0A1D8ET76_9CAUD</name>
<dbReference type="KEGG" id="vg:40072372"/>
<accession>A0A1D8ET76</accession>
<dbReference type="GeneID" id="40072372"/>
<reference evidence="2 3" key="1">
    <citation type="submission" date="2016-07" db="EMBL/GenBank/DDBJ databases">
        <authorList>
            <person name="Modlin R.L."/>
            <person name="Cheng L.S."/>
            <person name="Marinelli L.J."/>
            <person name="Grosset N."/>
            <person name="Gautier M."/>
            <person name="Fitz-Gibbon S."/>
            <person name="Pellegrini M."/>
            <person name="Bowman C.A."/>
            <person name="Russell D.A."/>
            <person name="Jacobs-Sera D."/>
            <person name="Hatfull G.F."/>
        </authorList>
    </citation>
    <scope>NUCLEOTIDE SEQUENCE [LARGE SCALE GENOMIC DNA]</scope>
</reference>
<dbReference type="EMBL" id="KX620748">
    <property type="protein sequence ID" value="AOT24264.1"/>
    <property type="molecule type" value="Genomic_DNA"/>
</dbReference>
<keyword evidence="1" id="KW-0472">Membrane</keyword>
<evidence type="ECO:0000313" key="3">
    <source>
        <dbReference type="Proteomes" id="UP000223795"/>
    </source>
</evidence>